<sequence length="331" mass="38289">MHKGGLNVSSIAVIDSGIDINFKEFKNKKIKALNINTYETSIESIKDFNGHGTACASEILRINPNADINIIKLLDENSQSTVKKLIESIEYASSIDDVRLISLSCSTFQDKYLNDFKNVIEYANRKNKLVICSSDNENKLSYPSYMDGVIGVKRCNTYIEKYWFNKNRNIQCVCESKYRLLPNINKNYKLFGGNSYCAAYFCGLVSMFIKGDCEIENKMLIDIINKNADKNIWSVNCMDVDKYLGMETINKKYDYYKFRILLDSIGEFSNINIEDIGMYPIYNIVGIHNVYKFLKYLENKINQSIKYIEITAYDLRSIYSLYNLIFKDDIK</sequence>
<evidence type="ECO:0000256" key="5">
    <source>
        <dbReference type="PROSITE-ProRule" id="PRU01240"/>
    </source>
</evidence>
<dbReference type="PANTHER" id="PTHR43806">
    <property type="entry name" value="PEPTIDASE S8"/>
    <property type="match status" value="1"/>
</dbReference>
<organism evidence="7 8">
    <name type="scientific">Romboutsia weinsteinii</name>
    <dbReference type="NCBI Taxonomy" id="2020949"/>
    <lineage>
        <taxon>Bacteria</taxon>
        <taxon>Bacillati</taxon>
        <taxon>Bacillota</taxon>
        <taxon>Clostridia</taxon>
        <taxon>Peptostreptococcales</taxon>
        <taxon>Peptostreptococcaceae</taxon>
        <taxon>Romboutsia</taxon>
    </lineage>
</organism>
<dbReference type="GO" id="GO:0006508">
    <property type="term" value="P:proteolysis"/>
    <property type="evidence" value="ECO:0007669"/>
    <property type="project" value="UniProtKB-KW"/>
</dbReference>
<keyword evidence="8" id="KW-1185">Reference proteome</keyword>
<keyword evidence="2" id="KW-0645">Protease</keyword>
<dbReference type="SUPFAM" id="SSF52743">
    <property type="entry name" value="Subtilisin-like"/>
    <property type="match status" value="1"/>
</dbReference>
<proteinExistence type="inferred from homology"/>
<dbReference type="PROSITE" id="PS51892">
    <property type="entry name" value="SUBTILASE"/>
    <property type="match status" value="1"/>
</dbReference>
<keyword evidence="3" id="KW-0378">Hydrolase</keyword>
<dbReference type="EMBL" id="NOJY02000012">
    <property type="protein sequence ID" value="RDY27604.1"/>
    <property type="molecule type" value="Genomic_DNA"/>
</dbReference>
<name>A0A371J4J5_9FIRM</name>
<comment type="similarity">
    <text evidence="1 5">Belongs to the peptidase S8 family.</text>
</comment>
<dbReference type="InterPro" id="IPR036852">
    <property type="entry name" value="Peptidase_S8/S53_dom_sf"/>
</dbReference>
<evidence type="ECO:0000256" key="2">
    <source>
        <dbReference type="ARBA" id="ARBA00022670"/>
    </source>
</evidence>
<evidence type="ECO:0000256" key="4">
    <source>
        <dbReference type="ARBA" id="ARBA00022825"/>
    </source>
</evidence>
<evidence type="ECO:0000256" key="3">
    <source>
        <dbReference type="ARBA" id="ARBA00022801"/>
    </source>
</evidence>
<dbReference type="PRINTS" id="PR00723">
    <property type="entry name" value="SUBTILISIN"/>
</dbReference>
<dbReference type="InterPro" id="IPR015500">
    <property type="entry name" value="Peptidase_S8_subtilisin-rel"/>
</dbReference>
<keyword evidence="4" id="KW-0720">Serine protease</keyword>
<reference evidence="7 8" key="1">
    <citation type="journal article" date="2017" name="Genome Announc.">
        <title>Draft Genome Sequence of Romboutsia weinsteinii sp. nov. Strain CCRI-19649(T) Isolated from Surface Water.</title>
        <authorList>
            <person name="Maheux A.F."/>
            <person name="Boudreau D.K."/>
            <person name="Berube E."/>
            <person name="Boissinot M."/>
            <person name="Cantin P."/>
            <person name="Raymond F."/>
            <person name="Corbeil J."/>
            <person name="Omar R.F."/>
            <person name="Bergeron M.G."/>
        </authorList>
    </citation>
    <scope>NUCLEOTIDE SEQUENCE [LARGE SCALE GENOMIC DNA]</scope>
    <source>
        <strain evidence="7 8">CCRI-19649</strain>
    </source>
</reference>
<dbReference type="GO" id="GO:0005615">
    <property type="term" value="C:extracellular space"/>
    <property type="evidence" value="ECO:0007669"/>
    <property type="project" value="TreeGrafter"/>
</dbReference>
<dbReference type="Proteomes" id="UP000215694">
    <property type="component" value="Unassembled WGS sequence"/>
</dbReference>
<evidence type="ECO:0000256" key="1">
    <source>
        <dbReference type="ARBA" id="ARBA00011073"/>
    </source>
</evidence>
<comment type="caution">
    <text evidence="7">The sequence shown here is derived from an EMBL/GenBank/DDBJ whole genome shotgun (WGS) entry which is preliminary data.</text>
</comment>
<feature type="domain" description="Peptidase S8/S53" evidence="6">
    <location>
        <begin position="10"/>
        <end position="165"/>
    </location>
</feature>
<accession>A0A371J4J5</accession>
<gene>
    <name evidence="7" type="ORF">CHL78_009060</name>
</gene>
<dbReference type="InterPro" id="IPR000209">
    <property type="entry name" value="Peptidase_S8/S53_dom"/>
</dbReference>
<evidence type="ECO:0000259" key="6">
    <source>
        <dbReference type="Pfam" id="PF00082"/>
    </source>
</evidence>
<dbReference type="InterPro" id="IPR050131">
    <property type="entry name" value="Peptidase_S8_subtilisin-like"/>
</dbReference>
<dbReference type="Pfam" id="PF00082">
    <property type="entry name" value="Peptidase_S8"/>
    <property type="match status" value="1"/>
</dbReference>
<dbReference type="GO" id="GO:0004252">
    <property type="term" value="F:serine-type endopeptidase activity"/>
    <property type="evidence" value="ECO:0007669"/>
    <property type="project" value="InterPro"/>
</dbReference>
<evidence type="ECO:0000313" key="8">
    <source>
        <dbReference type="Proteomes" id="UP000215694"/>
    </source>
</evidence>
<dbReference type="Gene3D" id="3.40.50.200">
    <property type="entry name" value="Peptidase S8/S53 domain"/>
    <property type="match status" value="1"/>
</dbReference>
<dbReference type="AlphaFoldDB" id="A0A371J4J5"/>
<comment type="caution">
    <text evidence="5">Lacks conserved residue(s) required for the propagation of feature annotation.</text>
</comment>
<dbReference type="PANTHER" id="PTHR43806:SF58">
    <property type="entry name" value="ALKALINE PROTEASE 1-RELATED"/>
    <property type="match status" value="1"/>
</dbReference>
<protein>
    <recommendedName>
        <fullName evidence="6">Peptidase S8/S53 domain-containing protein</fullName>
    </recommendedName>
</protein>
<evidence type="ECO:0000313" key="7">
    <source>
        <dbReference type="EMBL" id="RDY27604.1"/>
    </source>
</evidence>